<organism evidence="2 3">
    <name type="scientific">Cercophora samala</name>
    <dbReference type="NCBI Taxonomy" id="330535"/>
    <lineage>
        <taxon>Eukaryota</taxon>
        <taxon>Fungi</taxon>
        <taxon>Dikarya</taxon>
        <taxon>Ascomycota</taxon>
        <taxon>Pezizomycotina</taxon>
        <taxon>Sordariomycetes</taxon>
        <taxon>Sordariomycetidae</taxon>
        <taxon>Sordariales</taxon>
        <taxon>Lasiosphaeriaceae</taxon>
        <taxon>Cercophora</taxon>
    </lineage>
</organism>
<protein>
    <submittedName>
        <fullName evidence="2">Uncharacterized protein</fullName>
    </submittedName>
</protein>
<sequence>MASPNSPTENGVSETKPVQNGNSSSSSSSPPSASVGENLAQPRGRTASQTEVLVTEVEAKEIGIHYGISPDLELGLEEHRSGEQTATALEKDLTKLESRLDEILASLGVNIDDLEEGVDSTNDGKESNGEVNGKK</sequence>
<feature type="region of interest" description="Disordered" evidence="1">
    <location>
        <begin position="1"/>
        <end position="51"/>
    </location>
</feature>
<accession>A0AA39ZG89</accession>
<keyword evidence="3" id="KW-1185">Reference proteome</keyword>
<evidence type="ECO:0000313" key="2">
    <source>
        <dbReference type="EMBL" id="KAK0670424.1"/>
    </source>
</evidence>
<feature type="region of interest" description="Disordered" evidence="1">
    <location>
        <begin position="114"/>
        <end position="135"/>
    </location>
</feature>
<dbReference type="Proteomes" id="UP001174997">
    <property type="component" value="Unassembled WGS sequence"/>
</dbReference>
<reference evidence="2" key="1">
    <citation type="submission" date="2023-06" db="EMBL/GenBank/DDBJ databases">
        <title>Genome-scale phylogeny and comparative genomics of the fungal order Sordariales.</title>
        <authorList>
            <consortium name="Lawrence Berkeley National Laboratory"/>
            <person name="Hensen N."/>
            <person name="Bonometti L."/>
            <person name="Westerberg I."/>
            <person name="Brannstrom I.O."/>
            <person name="Guillou S."/>
            <person name="Cros-Aarteil S."/>
            <person name="Calhoun S."/>
            <person name="Haridas S."/>
            <person name="Kuo A."/>
            <person name="Mondo S."/>
            <person name="Pangilinan J."/>
            <person name="Riley R."/>
            <person name="Labutti K."/>
            <person name="Andreopoulos B."/>
            <person name="Lipzen A."/>
            <person name="Chen C."/>
            <person name="Yanf M."/>
            <person name="Daum C."/>
            <person name="Ng V."/>
            <person name="Clum A."/>
            <person name="Steindorff A."/>
            <person name="Ohm R."/>
            <person name="Martin F."/>
            <person name="Silar P."/>
            <person name="Natvig D."/>
            <person name="Lalanne C."/>
            <person name="Gautier V."/>
            <person name="Ament-Velasquez S.L."/>
            <person name="Kruys A."/>
            <person name="Hutchinson M.I."/>
            <person name="Powell A.J."/>
            <person name="Barry K."/>
            <person name="Miller A.N."/>
            <person name="Grigoriev I.V."/>
            <person name="Debuchy R."/>
            <person name="Gladieux P."/>
            <person name="Thoren M.H."/>
            <person name="Johannesson H."/>
        </authorList>
    </citation>
    <scope>NUCLEOTIDE SEQUENCE</scope>
    <source>
        <strain evidence="2">CBS 307.81</strain>
    </source>
</reference>
<comment type="caution">
    <text evidence="2">The sequence shown here is derived from an EMBL/GenBank/DDBJ whole genome shotgun (WGS) entry which is preliminary data.</text>
</comment>
<gene>
    <name evidence="2" type="ORF">QBC41DRAFT_301631</name>
</gene>
<evidence type="ECO:0000313" key="3">
    <source>
        <dbReference type="Proteomes" id="UP001174997"/>
    </source>
</evidence>
<evidence type="ECO:0000256" key="1">
    <source>
        <dbReference type="SAM" id="MobiDB-lite"/>
    </source>
</evidence>
<dbReference type="AlphaFoldDB" id="A0AA39ZG89"/>
<proteinExistence type="predicted"/>
<feature type="compositionally biased region" description="Polar residues" evidence="1">
    <location>
        <begin position="1"/>
        <end position="22"/>
    </location>
</feature>
<feature type="compositionally biased region" description="Basic and acidic residues" evidence="1">
    <location>
        <begin position="122"/>
        <end position="135"/>
    </location>
</feature>
<dbReference type="EMBL" id="JAULSY010000032">
    <property type="protein sequence ID" value="KAK0670424.1"/>
    <property type="molecule type" value="Genomic_DNA"/>
</dbReference>
<name>A0AA39ZG89_9PEZI</name>
<feature type="compositionally biased region" description="Low complexity" evidence="1">
    <location>
        <begin position="23"/>
        <end position="34"/>
    </location>
</feature>